<dbReference type="InterPro" id="IPR005493">
    <property type="entry name" value="RraA/RraA-like"/>
</dbReference>
<dbReference type="PANTHER" id="PTHR33254">
    <property type="entry name" value="4-HYDROXY-4-METHYL-2-OXOGLUTARATE ALDOLASE 3-RELATED"/>
    <property type="match status" value="1"/>
</dbReference>
<proteinExistence type="predicted"/>
<evidence type="ECO:0000256" key="1">
    <source>
        <dbReference type="ARBA" id="ARBA00001968"/>
    </source>
</evidence>
<accession>A0A7H0HDQ2</accession>
<dbReference type="Proteomes" id="UP000516057">
    <property type="component" value="Chromosome"/>
</dbReference>
<protein>
    <recommendedName>
        <fullName evidence="2">Putative 4-hydroxy-4-methyl-2-oxoglutarate aldolase</fullName>
    </recommendedName>
    <alternativeName>
        <fullName evidence="3">Regulator of ribonuclease activity homolog</fullName>
    </alternativeName>
    <alternativeName>
        <fullName evidence="4">RraA-like protein</fullName>
    </alternativeName>
</protein>
<dbReference type="EMBL" id="CP060790">
    <property type="protein sequence ID" value="QNP58668.1"/>
    <property type="molecule type" value="Genomic_DNA"/>
</dbReference>
<keyword evidence="7" id="KW-1185">Reference proteome</keyword>
<dbReference type="GO" id="GO:0046872">
    <property type="term" value="F:metal ion binding"/>
    <property type="evidence" value="ECO:0007669"/>
    <property type="project" value="UniProtKB-KW"/>
</dbReference>
<feature type="binding site" evidence="5">
    <location>
        <begin position="96"/>
        <end position="99"/>
    </location>
    <ligand>
        <name>substrate</name>
    </ligand>
</feature>
<name>A0A7H0HDQ2_9BURK</name>
<evidence type="ECO:0000256" key="3">
    <source>
        <dbReference type="ARBA" id="ARBA00029596"/>
    </source>
</evidence>
<evidence type="ECO:0000313" key="6">
    <source>
        <dbReference type="EMBL" id="QNP58668.1"/>
    </source>
</evidence>
<evidence type="ECO:0000256" key="2">
    <source>
        <dbReference type="ARBA" id="ARBA00016549"/>
    </source>
</evidence>
<comment type="cofactor">
    <cofactor evidence="5">
        <name>Mg(2+)</name>
        <dbReference type="ChEBI" id="CHEBI:18420"/>
    </cofactor>
</comment>
<dbReference type="PANTHER" id="PTHR33254:SF4">
    <property type="entry name" value="4-HYDROXY-4-METHYL-2-OXOGLUTARATE ALDOLASE 3-RELATED"/>
    <property type="match status" value="1"/>
</dbReference>
<keyword evidence="5" id="KW-0479">Metal-binding</keyword>
<evidence type="ECO:0000256" key="5">
    <source>
        <dbReference type="PIRSR" id="PIRSR605493-1"/>
    </source>
</evidence>
<dbReference type="Gene3D" id="3.50.30.40">
    <property type="entry name" value="Ribonuclease E inhibitor RraA/RraA-like"/>
    <property type="match status" value="1"/>
</dbReference>
<dbReference type="SUPFAM" id="SSF89562">
    <property type="entry name" value="RraA-like"/>
    <property type="match status" value="1"/>
</dbReference>
<organism evidence="6 7">
    <name type="scientific">Paenacidovorax monticola</name>
    <dbReference type="NCBI Taxonomy" id="1926868"/>
    <lineage>
        <taxon>Bacteria</taxon>
        <taxon>Pseudomonadati</taxon>
        <taxon>Pseudomonadota</taxon>
        <taxon>Betaproteobacteria</taxon>
        <taxon>Burkholderiales</taxon>
        <taxon>Comamonadaceae</taxon>
        <taxon>Paenacidovorax</taxon>
    </lineage>
</organism>
<evidence type="ECO:0000256" key="4">
    <source>
        <dbReference type="ARBA" id="ARBA00030169"/>
    </source>
</evidence>
<dbReference type="Pfam" id="PF03737">
    <property type="entry name" value="RraA-like"/>
    <property type="match status" value="1"/>
</dbReference>
<dbReference type="KEGG" id="amon:H9L24_17085"/>
<dbReference type="RefSeq" id="WP_187735655.1">
    <property type="nucleotide sequence ID" value="NZ_CP060790.1"/>
</dbReference>
<keyword evidence="5" id="KW-0460">Magnesium</keyword>
<dbReference type="AlphaFoldDB" id="A0A7H0HDQ2"/>
<feature type="binding site" evidence="5">
    <location>
        <position position="119"/>
    </location>
    <ligand>
        <name>Mg(2+)</name>
        <dbReference type="ChEBI" id="CHEBI:18420"/>
    </ligand>
</feature>
<evidence type="ECO:0000313" key="7">
    <source>
        <dbReference type="Proteomes" id="UP000516057"/>
    </source>
</evidence>
<comment type="cofactor">
    <cofactor evidence="1">
        <name>a divalent metal cation</name>
        <dbReference type="ChEBI" id="CHEBI:60240"/>
    </cofactor>
</comment>
<gene>
    <name evidence="6" type="ORF">H9L24_17085</name>
</gene>
<sequence length="226" mass="23687">MSSHFSQPTFERVSPQQVERARKFQSAILCDVFGRRGTLAARVQALHPAMQVAGPAFTVEVRPGDNLMFHVALAMARPGDVIIVDGKGDDTCALFGELMVSQAEAAGLAGFVVDAACRDTDTLSKGVFPIFAAGRNPCGPTKGLAGTMARPIAVAGAPVQPGDLVVGDADGVVVIPRADVDRVLIAAEKKLADEKIRLEEIGRGELVSPWLHESLRAAGLPALPTA</sequence>
<reference evidence="6 7" key="1">
    <citation type="submission" date="2020-08" db="EMBL/GenBank/DDBJ databases">
        <title>Genome sequence of Acidovorax monticola KACC 19171T.</title>
        <authorList>
            <person name="Hyun D.-W."/>
            <person name="Bae J.-W."/>
        </authorList>
    </citation>
    <scope>NUCLEOTIDE SEQUENCE [LARGE SCALE GENOMIC DNA]</scope>
    <source>
        <strain evidence="6 7">KACC 19171</strain>
    </source>
</reference>
<feature type="binding site" evidence="5">
    <location>
        <position position="118"/>
    </location>
    <ligand>
        <name>substrate</name>
    </ligand>
</feature>
<dbReference type="CDD" id="cd16841">
    <property type="entry name" value="RraA_family"/>
    <property type="match status" value="1"/>
</dbReference>
<dbReference type="InterPro" id="IPR036704">
    <property type="entry name" value="RraA/RraA-like_sf"/>
</dbReference>